<comment type="caution">
    <text evidence="1">The sequence shown here is derived from an EMBL/GenBank/DDBJ whole genome shotgun (WGS) entry which is preliminary data.</text>
</comment>
<proteinExistence type="predicted"/>
<organism evidence="1 2">
    <name type="scientific">Acorus calamus</name>
    <name type="common">Sweet flag</name>
    <dbReference type="NCBI Taxonomy" id="4465"/>
    <lineage>
        <taxon>Eukaryota</taxon>
        <taxon>Viridiplantae</taxon>
        <taxon>Streptophyta</taxon>
        <taxon>Embryophyta</taxon>
        <taxon>Tracheophyta</taxon>
        <taxon>Spermatophyta</taxon>
        <taxon>Magnoliopsida</taxon>
        <taxon>Liliopsida</taxon>
        <taxon>Acoraceae</taxon>
        <taxon>Acorus</taxon>
    </lineage>
</organism>
<reference evidence="1" key="2">
    <citation type="submission" date="2023-06" db="EMBL/GenBank/DDBJ databases">
        <authorList>
            <person name="Ma L."/>
            <person name="Liu K.-W."/>
            <person name="Li Z."/>
            <person name="Hsiao Y.-Y."/>
            <person name="Qi Y."/>
            <person name="Fu T."/>
            <person name="Tang G."/>
            <person name="Zhang D."/>
            <person name="Sun W.-H."/>
            <person name="Liu D.-K."/>
            <person name="Li Y."/>
            <person name="Chen G.-Z."/>
            <person name="Liu X.-D."/>
            <person name="Liao X.-Y."/>
            <person name="Jiang Y.-T."/>
            <person name="Yu X."/>
            <person name="Hao Y."/>
            <person name="Huang J."/>
            <person name="Zhao X.-W."/>
            <person name="Ke S."/>
            <person name="Chen Y.-Y."/>
            <person name="Wu W.-L."/>
            <person name="Hsu J.-L."/>
            <person name="Lin Y.-F."/>
            <person name="Huang M.-D."/>
            <person name="Li C.-Y."/>
            <person name="Huang L."/>
            <person name="Wang Z.-W."/>
            <person name="Zhao X."/>
            <person name="Zhong W.-Y."/>
            <person name="Peng D.-H."/>
            <person name="Ahmad S."/>
            <person name="Lan S."/>
            <person name="Zhang J.-S."/>
            <person name="Tsai W.-C."/>
            <person name="Van De Peer Y."/>
            <person name="Liu Z.-J."/>
        </authorList>
    </citation>
    <scope>NUCLEOTIDE SEQUENCE</scope>
    <source>
        <strain evidence="1">CP</strain>
        <tissue evidence="1">Leaves</tissue>
    </source>
</reference>
<accession>A0AAV9FC05</accession>
<protein>
    <submittedName>
        <fullName evidence="1">Uncharacterized protein</fullName>
    </submittedName>
</protein>
<name>A0AAV9FC05_ACOCL</name>
<gene>
    <name evidence="1" type="ORF">QJS10_CPA02g01222</name>
</gene>
<dbReference type="AlphaFoldDB" id="A0AAV9FC05"/>
<sequence>MLLVITYHPKYRKCHQYNIYRSNMVTQQISISPSLMKTAYIAFTNTSTVIVELCSSKVEIWGTYPT</sequence>
<evidence type="ECO:0000313" key="1">
    <source>
        <dbReference type="EMBL" id="KAK1323593.1"/>
    </source>
</evidence>
<keyword evidence="2" id="KW-1185">Reference proteome</keyword>
<dbReference type="EMBL" id="JAUJYO010000002">
    <property type="protein sequence ID" value="KAK1323593.1"/>
    <property type="molecule type" value="Genomic_DNA"/>
</dbReference>
<dbReference type="Proteomes" id="UP001180020">
    <property type="component" value="Unassembled WGS sequence"/>
</dbReference>
<evidence type="ECO:0000313" key="2">
    <source>
        <dbReference type="Proteomes" id="UP001180020"/>
    </source>
</evidence>
<reference evidence="1" key="1">
    <citation type="journal article" date="2023" name="Nat. Commun.">
        <title>Diploid and tetraploid genomes of Acorus and the evolution of monocots.</title>
        <authorList>
            <person name="Ma L."/>
            <person name="Liu K.W."/>
            <person name="Li Z."/>
            <person name="Hsiao Y.Y."/>
            <person name="Qi Y."/>
            <person name="Fu T."/>
            <person name="Tang G.D."/>
            <person name="Zhang D."/>
            <person name="Sun W.H."/>
            <person name="Liu D.K."/>
            <person name="Li Y."/>
            <person name="Chen G.Z."/>
            <person name="Liu X.D."/>
            <person name="Liao X.Y."/>
            <person name="Jiang Y.T."/>
            <person name="Yu X."/>
            <person name="Hao Y."/>
            <person name="Huang J."/>
            <person name="Zhao X.W."/>
            <person name="Ke S."/>
            <person name="Chen Y.Y."/>
            <person name="Wu W.L."/>
            <person name="Hsu J.L."/>
            <person name="Lin Y.F."/>
            <person name="Huang M.D."/>
            <person name="Li C.Y."/>
            <person name="Huang L."/>
            <person name="Wang Z.W."/>
            <person name="Zhao X."/>
            <person name="Zhong W.Y."/>
            <person name="Peng D.H."/>
            <person name="Ahmad S."/>
            <person name="Lan S."/>
            <person name="Zhang J.S."/>
            <person name="Tsai W.C."/>
            <person name="Van de Peer Y."/>
            <person name="Liu Z.J."/>
        </authorList>
    </citation>
    <scope>NUCLEOTIDE SEQUENCE</scope>
    <source>
        <strain evidence="1">CP</strain>
    </source>
</reference>